<gene>
    <name evidence="5" type="ORF">H8S33_05320</name>
</gene>
<evidence type="ECO:0000313" key="5">
    <source>
        <dbReference type="EMBL" id="MBC5636248.1"/>
    </source>
</evidence>
<evidence type="ECO:0000313" key="6">
    <source>
        <dbReference type="Proteomes" id="UP000637359"/>
    </source>
</evidence>
<evidence type="ECO:0000256" key="2">
    <source>
        <dbReference type="ARBA" id="ARBA00022723"/>
    </source>
</evidence>
<dbReference type="PROSITE" id="PS50846">
    <property type="entry name" value="HMA_2"/>
    <property type="match status" value="1"/>
</dbReference>
<feature type="domain" description="HMA" evidence="4">
    <location>
        <begin position="3"/>
        <end position="69"/>
    </location>
</feature>
<dbReference type="AlphaFoldDB" id="A0A923RHP4"/>
<dbReference type="GO" id="GO:0046872">
    <property type="term" value="F:metal ion binding"/>
    <property type="evidence" value="ECO:0007669"/>
    <property type="project" value="UniProtKB-KW"/>
</dbReference>
<dbReference type="FunFam" id="3.30.70.100:FF:000005">
    <property type="entry name" value="Copper-exporting P-type ATPase A"/>
    <property type="match status" value="1"/>
</dbReference>
<keyword evidence="2" id="KW-0479">Metal-binding</keyword>
<dbReference type="EMBL" id="JACOOL010000003">
    <property type="protein sequence ID" value="MBC5636248.1"/>
    <property type="molecule type" value="Genomic_DNA"/>
</dbReference>
<dbReference type="PANTHER" id="PTHR46594">
    <property type="entry name" value="P-TYPE CATION-TRANSPORTING ATPASE"/>
    <property type="match status" value="1"/>
</dbReference>
<dbReference type="PRINTS" id="PR00946">
    <property type="entry name" value="HGSCAVENGER"/>
</dbReference>
<dbReference type="RefSeq" id="WP_186868963.1">
    <property type="nucleotide sequence ID" value="NZ_JACOOL010000003.1"/>
</dbReference>
<comment type="caution">
    <text evidence="5">The sequence shown here is derived from an EMBL/GenBank/DDBJ whole genome shotgun (WGS) entry which is preliminary data.</text>
</comment>
<evidence type="ECO:0000256" key="3">
    <source>
        <dbReference type="ARBA" id="ARBA00023008"/>
    </source>
</evidence>
<dbReference type="InterPro" id="IPR036163">
    <property type="entry name" value="HMA_dom_sf"/>
</dbReference>
<keyword evidence="3" id="KW-0186">Copper</keyword>
<dbReference type="Pfam" id="PF00403">
    <property type="entry name" value="HMA"/>
    <property type="match status" value="1"/>
</dbReference>
<proteinExistence type="predicted"/>
<evidence type="ECO:0000256" key="1">
    <source>
        <dbReference type="ARBA" id="ARBA00015313"/>
    </source>
</evidence>
<dbReference type="CDD" id="cd00371">
    <property type="entry name" value="HMA"/>
    <property type="match status" value="1"/>
</dbReference>
<dbReference type="InterPro" id="IPR001802">
    <property type="entry name" value="MerP/CopZ"/>
</dbReference>
<evidence type="ECO:0000259" key="4">
    <source>
        <dbReference type="PROSITE" id="PS50846"/>
    </source>
</evidence>
<name>A0A923RHP4_9BACI</name>
<sequence length="82" mass="9294">MQETVYITITGMHCPDCPKKVERSLTKLNGVTEVNVNYQTESGNVTFHNQVTNISEIINRIKKMGFEAKFIRSESEATIQSN</sequence>
<dbReference type="Gene3D" id="3.30.70.100">
    <property type="match status" value="1"/>
</dbReference>
<accession>A0A923RHP4</accession>
<protein>
    <recommendedName>
        <fullName evidence="1">Copper chaperone CopZ</fullName>
    </recommendedName>
</protein>
<dbReference type="Proteomes" id="UP000637359">
    <property type="component" value="Unassembled WGS sequence"/>
</dbReference>
<dbReference type="PANTHER" id="PTHR46594:SF4">
    <property type="entry name" value="P-TYPE CATION-TRANSPORTING ATPASE"/>
    <property type="match status" value="1"/>
</dbReference>
<dbReference type="InterPro" id="IPR017969">
    <property type="entry name" value="Heavy-metal-associated_CS"/>
</dbReference>
<dbReference type="SUPFAM" id="SSF55008">
    <property type="entry name" value="HMA, heavy metal-associated domain"/>
    <property type="match status" value="1"/>
</dbReference>
<dbReference type="PROSITE" id="PS01047">
    <property type="entry name" value="HMA_1"/>
    <property type="match status" value="1"/>
</dbReference>
<reference evidence="5" key="1">
    <citation type="submission" date="2020-08" db="EMBL/GenBank/DDBJ databases">
        <title>Genome public.</title>
        <authorList>
            <person name="Liu C."/>
            <person name="Sun Q."/>
        </authorList>
    </citation>
    <scope>NUCLEOTIDE SEQUENCE</scope>
    <source>
        <strain evidence="5">BX22</strain>
    </source>
</reference>
<organism evidence="5 6">
    <name type="scientific">Ornithinibacillus hominis</name>
    <dbReference type="NCBI Taxonomy" id="2763055"/>
    <lineage>
        <taxon>Bacteria</taxon>
        <taxon>Bacillati</taxon>
        <taxon>Bacillota</taxon>
        <taxon>Bacilli</taxon>
        <taxon>Bacillales</taxon>
        <taxon>Bacillaceae</taxon>
        <taxon>Ornithinibacillus</taxon>
    </lineage>
</organism>
<keyword evidence="6" id="KW-1185">Reference proteome</keyword>
<dbReference type="InterPro" id="IPR006121">
    <property type="entry name" value="HMA_dom"/>
</dbReference>